<dbReference type="InterPro" id="IPR036390">
    <property type="entry name" value="WH_DNA-bd_sf"/>
</dbReference>
<feature type="domain" description="Initiator Rep protein WH1" evidence="3">
    <location>
        <begin position="13"/>
        <end position="156"/>
    </location>
</feature>
<dbReference type="GO" id="GO:0003887">
    <property type="term" value="F:DNA-directed DNA polymerase activity"/>
    <property type="evidence" value="ECO:0007669"/>
    <property type="project" value="InterPro"/>
</dbReference>
<sequence>MAEFDLAKLGDYKIVKSNKLIDSSRQNFSALQMRIITLMCARIRPDDDEFKEYEISMAEILDGKSVSGKAYNDVKKAAKGLAESAVHIEDDQGHWKTMSFITMAEGKPGWGYVKLKFSSDMKPFFLSLKERYTSYLVKNVTSFRKQYTLRIYELCKQYYPNIREREIQIVRLKEIFSLLEKDDQGNILSEKYRTVAMFHSRIILPSIEEINEYSDIFVSFQQIKKGRKIVAYKFFIEPNPKYKAYQKIKKHELEIKETEQVIANQNFDEHELVEPQVDDIIVSQNEDEELNTVLFSKSDLKEIRNECAKRNLDDTFVAFAVKYVEEQHKVKSVNKPKLYILKGLMSGWLLDEFEKNQAELKLTARKREKERQRLTIEKLTEQLRETYQNKYLQVINSYSDEEVLSAYSKGDFEESISNPLYDQYFIELSVAMLDLEGFRKRVKENVRLKTCYNNVVKEYVGIVDKEKYEFLNMGPDEFVERELHKLKEQVV</sequence>
<evidence type="ECO:0000256" key="2">
    <source>
        <dbReference type="SAM" id="Coils"/>
    </source>
</evidence>
<dbReference type="AlphaFoldDB" id="A0AAE3XSW2"/>
<feature type="coiled-coil region" evidence="2">
    <location>
        <begin position="350"/>
        <end position="389"/>
    </location>
</feature>
<dbReference type="Pfam" id="PF01051">
    <property type="entry name" value="Rep3_N"/>
    <property type="match status" value="1"/>
</dbReference>
<evidence type="ECO:0000313" key="4">
    <source>
        <dbReference type="EMBL" id="MDR6241850.1"/>
    </source>
</evidence>
<gene>
    <name evidence="4" type="ORF">HNQ88_004937</name>
</gene>
<keyword evidence="2" id="KW-0175">Coiled coil</keyword>
<dbReference type="Proteomes" id="UP001185092">
    <property type="component" value="Unassembled WGS sequence"/>
</dbReference>
<name>A0AAE3XSW2_9BACT</name>
<dbReference type="InterPro" id="IPR000525">
    <property type="entry name" value="Initiator_Rep_WH1"/>
</dbReference>
<evidence type="ECO:0000256" key="1">
    <source>
        <dbReference type="ARBA" id="ARBA00038283"/>
    </source>
</evidence>
<dbReference type="Gene3D" id="1.10.10.10">
    <property type="entry name" value="Winged helix-like DNA-binding domain superfamily/Winged helix DNA-binding domain"/>
    <property type="match status" value="2"/>
</dbReference>
<organism evidence="4 5">
    <name type="scientific">Aureibacter tunicatorum</name>
    <dbReference type="NCBI Taxonomy" id="866807"/>
    <lineage>
        <taxon>Bacteria</taxon>
        <taxon>Pseudomonadati</taxon>
        <taxon>Bacteroidota</taxon>
        <taxon>Cytophagia</taxon>
        <taxon>Cytophagales</taxon>
        <taxon>Persicobacteraceae</taxon>
        <taxon>Aureibacter</taxon>
    </lineage>
</organism>
<evidence type="ECO:0000313" key="5">
    <source>
        <dbReference type="Proteomes" id="UP001185092"/>
    </source>
</evidence>
<dbReference type="Pfam" id="PF21205">
    <property type="entry name" value="Rep3_C"/>
    <property type="match status" value="1"/>
</dbReference>
<proteinExistence type="inferred from homology"/>
<reference evidence="4" key="1">
    <citation type="submission" date="2023-07" db="EMBL/GenBank/DDBJ databases">
        <title>Genomic Encyclopedia of Type Strains, Phase IV (KMG-IV): sequencing the most valuable type-strain genomes for metagenomic binning, comparative biology and taxonomic classification.</title>
        <authorList>
            <person name="Goeker M."/>
        </authorList>
    </citation>
    <scope>NUCLEOTIDE SEQUENCE</scope>
    <source>
        <strain evidence="4">DSM 26174</strain>
    </source>
</reference>
<comment type="similarity">
    <text evidence="1">Belongs to the initiator RepB protein family.</text>
</comment>
<dbReference type="GO" id="GO:0006270">
    <property type="term" value="P:DNA replication initiation"/>
    <property type="evidence" value="ECO:0007669"/>
    <property type="project" value="InterPro"/>
</dbReference>
<evidence type="ECO:0000259" key="3">
    <source>
        <dbReference type="Pfam" id="PF01051"/>
    </source>
</evidence>
<comment type="caution">
    <text evidence="4">The sequence shown here is derived from an EMBL/GenBank/DDBJ whole genome shotgun (WGS) entry which is preliminary data.</text>
</comment>
<dbReference type="SUPFAM" id="SSF46785">
    <property type="entry name" value="Winged helix' DNA-binding domain"/>
    <property type="match status" value="2"/>
</dbReference>
<keyword evidence="5" id="KW-1185">Reference proteome</keyword>
<accession>A0AAE3XSW2</accession>
<dbReference type="InterPro" id="IPR036388">
    <property type="entry name" value="WH-like_DNA-bd_sf"/>
</dbReference>
<dbReference type="RefSeq" id="WP_309943001.1">
    <property type="nucleotide sequence ID" value="NZ_AP025307.1"/>
</dbReference>
<dbReference type="EMBL" id="JAVDQD010000012">
    <property type="protein sequence ID" value="MDR6241850.1"/>
    <property type="molecule type" value="Genomic_DNA"/>
</dbReference>
<protein>
    <submittedName>
        <fullName evidence="4">Plasmid replication initiation protein</fullName>
    </submittedName>
</protein>